<comment type="caution">
    <text evidence="8">The sequence shown here is derived from an EMBL/GenBank/DDBJ whole genome shotgun (WGS) entry which is preliminary data.</text>
</comment>
<evidence type="ECO:0000256" key="2">
    <source>
        <dbReference type="ARBA" id="ARBA00004584"/>
    </source>
</evidence>
<dbReference type="STRING" id="13706.A0A1X2HLV6"/>
<dbReference type="OrthoDB" id="6585699at2759"/>
<evidence type="ECO:0000256" key="3">
    <source>
        <dbReference type="ARBA" id="ARBA00005566"/>
    </source>
</evidence>
<evidence type="ECO:0000256" key="7">
    <source>
        <dbReference type="SAM" id="MobiDB-lite"/>
    </source>
</evidence>
<gene>
    <name evidence="8" type="ORF">BCR43DRAFT_521356</name>
</gene>
<dbReference type="InParanoid" id="A0A1X2HLV6"/>
<comment type="subcellular location">
    <subcellularLocation>
        <location evidence="2">Chromosome</location>
        <location evidence="2">Centromere</location>
    </subcellularLocation>
    <subcellularLocation>
        <location evidence="1">Nucleus</location>
    </subcellularLocation>
</comment>
<evidence type="ECO:0000256" key="4">
    <source>
        <dbReference type="ARBA" id="ARBA00022454"/>
    </source>
</evidence>
<reference evidence="8 9" key="1">
    <citation type="submission" date="2016-07" db="EMBL/GenBank/DDBJ databases">
        <title>Pervasive Adenine N6-methylation of Active Genes in Fungi.</title>
        <authorList>
            <consortium name="DOE Joint Genome Institute"/>
            <person name="Mondo S.J."/>
            <person name="Dannebaum R.O."/>
            <person name="Kuo R.C."/>
            <person name="Labutti K."/>
            <person name="Haridas S."/>
            <person name="Kuo A."/>
            <person name="Salamov A."/>
            <person name="Ahrendt S.R."/>
            <person name="Lipzen A."/>
            <person name="Sullivan W."/>
            <person name="Andreopoulos W.B."/>
            <person name="Clum A."/>
            <person name="Lindquist E."/>
            <person name="Daum C."/>
            <person name="Ramamoorthy G.K."/>
            <person name="Gryganskyi A."/>
            <person name="Culley D."/>
            <person name="Magnuson J.K."/>
            <person name="James T.Y."/>
            <person name="O'Malley M.A."/>
            <person name="Stajich J.E."/>
            <person name="Spatafora J.W."/>
            <person name="Visel A."/>
            <person name="Grigoriev I.V."/>
        </authorList>
    </citation>
    <scope>NUCLEOTIDE SEQUENCE [LARGE SCALE GENOMIC DNA]</scope>
    <source>
        <strain evidence="8 9">NRRL 2496</strain>
    </source>
</reference>
<feature type="compositionally biased region" description="Pro residues" evidence="7">
    <location>
        <begin position="1"/>
        <end position="16"/>
    </location>
</feature>
<dbReference type="Pfam" id="PF05238">
    <property type="entry name" value="CENP-N"/>
    <property type="match status" value="1"/>
</dbReference>
<dbReference type="GO" id="GO:0007059">
    <property type="term" value="P:chromosome segregation"/>
    <property type="evidence" value="ECO:0007669"/>
    <property type="project" value="InterPro"/>
</dbReference>
<proteinExistence type="inferred from homology"/>
<dbReference type="GO" id="GO:0000775">
    <property type="term" value="C:chromosome, centromeric region"/>
    <property type="evidence" value="ECO:0007669"/>
    <property type="project" value="UniProtKB-SubCell"/>
</dbReference>
<dbReference type="Proteomes" id="UP000242180">
    <property type="component" value="Unassembled WGS sequence"/>
</dbReference>
<dbReference type="InterPro" id="IPR007902">
    <property type="entry name" value="Chl4/mis15/CENP-N"/>
</dbReference>
<evidence type="ECO:0000256" key="6">
    <source>
        <dbReference type="ARBA" id="ARBA00023328"/>
    </source>
</evidence>
<dbReference type="GO" id="GO:0034080">
    <property type="term" value="P:CENP-A containing chromatin assembly"/>
    <property type="evidence" value="ECO:0007669"/>
    <property type="project" value="InterPro"/>
</dbReference>
<keyword evidence="4" id="KW-0158">Chromosome</keyword>
<dbReference type="AlphaFoldDB" id="A0A1X2HLV6"/>
<keyword evidence="5" id="KW-0539">Nucleus</keyword>
<dbReference type="GO" id="GO:0005654">
    <property type="term" value="C:nucleoplasm"/>
    <property type="evidence" value="ECO:0007669"/>
    <property type="project" value="TreeGrafter"/>
</dbReference>
<keyword evidence="6" id="KW-0137">Centromere</keyword>
<feature type="region of interest" description="Disordered" evidence="7">
    <location>
        <begin position="1"/>
        <end position="20"/>
    </location>
</feature>
<dbReference type="PANTHER" id="PTHR46790:SF1">
    <property type="entry name" value="CENTROMERE PROTEIN N"/>
    <property type="match status" value="1"/>
</dbReference>
<protein>
    <submittedName>
        <fullName evidence="8">Kinetochore protein CHL4 like-domain-containing protein</fullName>
    </submittedName>
</protein>
<dbReference type="EMBL" id="MCGN01000002">
    <property type="protein sequence ID" value="ORZ00308.1"/>
    <property type="molecule type" value="Genomic_DNA"/>
</dbReference>
<name>A0A1X2HLV6_SYNRA</name>
<evidence type="ECO:0000313" key="9">
    <source>
        <dbReference type="Proteomes" id="UP000242180"/>
    </source>
</evidence>
<dbReference type="PANTHER" id="PTHR46790">
    <property type="entry name" value="CENTROMERE PROTEIN N"/>
    <property type="match status" value="1"/>
</dbReference>
<comment type="similarity">
    <text evidence="3">Belongs to the CENP-N/CHL4 family.</text>
</comment>
<evidence type="ECO:0000256" key="5">
    <source>
        <dbReference type="ARBA" id="ARBA00023242"/>
    </source>
</evidence>
<accession>A0A1X2HLV6</accession>
<evidence type="ECO:0000313" key="8">
    <source>
        <dbReference type="EMBL" id="ORZ00308.1"/>
    </source>
</evidence>
<dbReference type="OMA" id="CRYEDYV"/>
<dbReference type="InterPro" id="IPR052011">
    <property type="entry name" value="CENP-NAC/CAD_complex"/>
</dbReference>
<keyword evidence="9" id="KW-1185">Reference proteome</keyword>
<evidence type="ECO:0000256" key="1">
    <source>
        <dbReference type="ARBA" id="ARBA00004123"/>
    </source>
</evidence>
<sequence length="399" mass="45817">MALQSPSPPSPQPSPQPLNSTDLSIVVYENGLDNLIRRLKREDILDCLKEWDAYPEIRPRSNYDPKVLEHYPKERLIEHVKLDYPDGLTKFQAARISLKVTEAYSQSRAWSFWELQEKESTQLQTYLSRDTIRKRIAENLAGWYPHAYVLTASHREMDACWITVTVFESQAPNEFPRNGSVHFLFFPDTPYLLQNGRVTGGKPYIEHAIATSFDAASVQTSALSTNKLKDIIPIIKEKNFSGSFKEFKIHDAEENPLDFEQPNKRAKLTNYVQTRDQTRRIVPVDRDLIEQRAAMERDLFHGSLTKGLKKIEIECHIPIRVNESNMQEPDDPFDVKILMRGESIMEGLKAMANRGILDPPVPDYLVDLTSLGLKKVYINEQGEIMQELNEDDATQNALE</sequence>
<organism evidence="8 9">
    <name type="scientific">Syncephalastrum racemosum</name>
    <name type="common">Filamentous fungus</name>
    <dbReference type="NCBI Taxonomy" id="13706"/>
    <lineage>
        <taxon>Eukaryota</taxon>
        <taxon>Fungi</taxon>
        <taxon>Fungi incertae sedis</taxon>
        <taxon>Mucoromycota</taxon>
        <taxon>Mucoromycotina</taxon>
        <taxon>Mucoromycetes</taxon>
        <taxon>Mucorales</taxon>
        <taxon>Syncephalastraceae</taxon>
        <taxon>Syncephalastrum</taxon>
    </lineage>
</organism>